<dbReference type="AlphaFoldDB" id="G8XDA9"/>
<reference evidence="3" key="1">
    <citation type="submission" date="2011-12" db="EMBL/GenBank/DDBJ databases">
        <title>Complete genome sequence of Streptomyces cattleya strain DSM 46488.</title>
        <authorList>
            <person name="Ou H.-Y."/>
            <person name="Li P."/>
            <person name="Zhao C."/>
            <person name="O'Hagan D."/>
            <person name="Deng Z."/>
        </authorList>
    </citation>
    <scope>NUCLEOTIDE SEQUENCE [LARGE SCALE GENOMIC DNA]</scope>
    <source>
        <strain evidence="3">ATCC 35852 / DSM 46488 / JCM 4925 / NBRC 14057 / NRRL 8057</strain>
        <plasmid evidence="3">Plasmid pSCATT</plasmid>
    </source>
</reference>
<evidence type="ECO:0000313" key="3">
    <source>
        <dbReference type="Proteomes" id="UP000007842"/>
    </source>
</evidence>
<gene>
    <name evidence="2" type="ordered locus">SCATT_p08610</name>
</gene>
<dbReference type="EMBL" id="CP003229">
    <property type="protein sequence ID" value="AEW99054.1"/>
    <property type="molecule type" value="Genomic_DNA"/>
</dbReference>
<proteinExistence type="predicted"/>
<dbReference type="PATRIC" id="fig|1003195.29.peg.6657"/>
<geneLocation type="plasmid" evidence="2 3">
    <name>pSCATT</name>
</geneLocation>
<feature type="region of interest" description="Disordered" evidence="1">
    <location>
        <begin position="1"/>
        <end position="36"/>
    </location>
</feature>
<name>G8XDA9_STREN</name>
<keyword evidence="2" id="KW-0614">Plasmid</keyword>
<dbReference type="KEGG" id="scy:SCATT_p08610"/>
<dbReference type="HOGENOM" id="CLU_826143_0_0_11"/>
<dbReference type="Proteomes" id="UP000007842">
    <property type="component" value="Plasmid pSCATT"/>
</dbReference>
<evidence type="ECO:0000256" key="1">
    <source>
        <dbReference type="SAM" id="MobiDB-lite"/>
    </source>
</evidence>
<evidence type="ECO:0000313" key="2">
    <source>
        <dbReference type="EMBL" id="AEW99054.1"/>
    </source>
</evidence>
<sequence>MPGGGRGRPRVRTRTARPMMVSVDGSRGPGRGADPADCAREADGDPLWRGLAGFAAVPVRETRVRRELAARLLASPGARERLAGGARGADRRAAVLDVARLDVAEAGERDWTRRAESWLTAVRATWWESAAFCADVAWTARREGYGPAWRLTVADVLAPRLPPPAARARLHLYALGLRYDFRCDALRSLFAAHPVPVAALDPYSRALHAFAVLGESDPAGLGALEAVPAAAGDDVKTLHALLHGLWLGVDLPDGPLRTLALVGHPAFAVREDPIAGYREACALRRLRRYRAATAAIERALDGLPPGTEESVRRDLLRERLVITAMAGAGRDRSGGR</sequence>
<accession>G8XDA9</accession>
<organism evidence="2 3">
    <name type="scientific">Streptantibioticus cattleyicolor (strain ATCC 35852 / DSM 46488 / JCM 4925 / NBRC 14057 / NRRL 8057)</name>
    <name type="common">Streptomyces cattleya</name>
    <dbReference type="NCBI Taxonomy" id="1003195"/>
    <lineage>
        <taxon>Bacteria</taxon>
        <taxon>Bacillati</taxon>
        <taxon>Actinomycetota</taxon>
        <taxon>Actinomycetes</taxon>
        <taxon>Kitasatosporales</taxon>
        <taxon>Streptomycetaceae</taxon>
        <taxon>Streptantibioticus</taxon>
    </lineage>
</organism>
<protein>
    <submittedName>
        <fullName evidence="2">Uncharacterized protein</fullName>
    </submittedName>
</protein>
<keyword evidence="3" id="KW-1185">Reference proteome</keyword>